<feature type="binding site" evidence="4">
    <location>
        <position position="229"/>
    </location>
    <ligand>
        <name>substrate</name>
    </ligand>
</feature>
<dbReference type="InterPro" id="IPR000760">
    <property type="entry name" value="Inositol_monophosphatase-like"/>
</dbReference>
<feature type="binding site" evidence="4">
    <location>
        <position position="104"/>
    </location>
    <ligand>
        <name>Mg(2+)</name>
        <dbReference type="ChEBI" id="CHEBI:18420"/>
        <label>1</label>
    </ligand>
</feature>
<dbReference type="EMBL" id="MVHV01000011">
    <property type="protein sequence ID" value="ORA82149.1"/>
    <property type="molecule type" value="Genomic_DNA"/>
</dbReference>
<dbReference type="PRINTS" id="PR00377">
    <property type="entry name" value="IMPHPHTASES"/>
</dbReference>
<feature type="binding site" evidence="4">
    <location>
        <position position="229"/>
    </location>
    <ligand>
        <name>Mg(2+)</name>
        <dbReference type="ChEBI" id="CHEBI:18420"/>
        <label>2</label>
    </ligand>
</feature>
<keyword evidence="2 4" id="KW-0479">Metal-binding</keyword>
<dbReference type="PANTHER" id="PTHR43028:SF5">
    <property type="entry name" value="3'(2'),5'-BISPHOSPHATE NUCLEOTIDASE 1"/>
    <property type="match status" value="1"/>
</dbReference>
<feature type="binding site" evidence="4">
    <location>
        <position position="105"/>
    </location>
    <ligand>
        <name>Mg(2+)</name>
        <dbReference type="ChEBI" id="CHEBI:18420"/>
        <label>2</label>
    </ligand>
</feature>
<dbReference type="Gene3D" id="3.40.190.80">
    <property type="match status" value="1"/>
</dbReference>
<dbReference type="EC" id="3.1.3.7" evidence="4"/>
<feature type="binding site" evidence="4">
    <location>
        <position position="102"/>
    </location>
    <ligand>
        <name>Mg(2+)</name>
        <dbReference type="ChEBI" id="CHEBI:18420"/>
        <label>2</label>
    </ligand>
</feature>
<dbReference type="InterPro" id="IPR006240">
    <property type="entry name" value="CysQ"/>
</dbReference>
<feature type="binding site" evidence="4">
    <location>
        <position position="82"/>
    </location>
    <ligand>
        <name>Mg(2+)</name>
        <dbReference type="ChEBI" id="CHEBI:18420"/>
        <label>1</label>
    </ligand>
</feature>
<comment type="cofactor">
    <cofactor evidence="4">
        <name>Mg(2+)</name>
        <dbReference type="ChEBI" id="CHEBI:18420"/>
    </cofactor>
</comment>
<dbReference type="PROSITE" id="PS00629">
    <property type="entry name" value="IMP_1"/>
    <property type="match status" value="1"/>
</dbReference>
<keyword evidence="4" id="KW-1003">Cell membrane</keyword>
<comment type="function">
    <text evidence="4">Converts adenosine-3',5'-bisphosphate (PAP) to AMP.</text>
</comment>
<dbReference type="SUPFAM" id="SSF56655">
    <property type="entry name" value="Carbohydrate phosphatase"/>
    <property type="match status" value="1"/>
</dbReference>
<feature type="binding site" evidence="4">
    <location>
        <begin position="104"/>
        <end position="107"/>
    </location>
    <ligand>
        <name>substrate</name>
    </ligand>
</feature>
<sequence>MKDSTSELARNTSPVQYLEEVTATAVEAGKLILKHRRHAHIVRDKGDHGKDTSPVTAADLESNEYIAKHLKALDPEIPIISEETQSAGYETRKTWRRFWLVDPLDGTKEFVRGSDEFTVNIALIEDLEPVLGVIYVPAKELLYYAEKGRGSWKQVRKSRPVQIFSSIPDLSKGLTVVESKSHPSPALESYLKDFPIKERVAAGSSLKFCLVAEGLADIYPRMNPTMEWDVAAGDCIYRNSSRLGQRSSSLTYNKPSLKNDSFVIGLR</sequence>
<feature type="binding site" evidence="4">
    <location>
        <position position="102"/>
    </location>
    <ligand>
        <name>Mg(2+)</name>
        <dbReference type="ChEBI" id="CHEBI:18420"/>
        <label>1</label>
    </ligand>
</feature>
<dbReference type="InterPro" id="IPR020583">
    <property type="entry name" value="Inositol_monoP_metal-BS"/>
</dbReference>
<comment type="caution">
    <text evidence="5">The sequence shown here is derived from an EMBL/GenBank/DDBJ whole genome shotgun (WGS) entry which is preliminary data.</text>
</comment>
<evidence type="ECO:0000256" key="3">
    <source>
        <dbReference type="ARBA" id="ARBA00022842"/>
    </source>
</evidence>
<feature type="binding site" evidence="4">
    <location>
        <position position="82"/>
    </location>
    <ligand>
        <name>substrate</name>
    </ligand>
</feature>
<dbReference type="InterPro" id="IPR050725">
    <property type="entry name" value="CysQ/Inositol_MonoPase"/>
</dbReference>
<accession>A0ABX3STB9</accession>
<evidence type="ECO:0000313" key="6">
    <source>
        <dbReference type="Proteomes" id="UP000243140"/>
    </source>
</evidence>
<name>A0ABX3STB9_MYCMA</name>
<dbReference type="Gene3D" id="3.30.540.10">
    <property type="entry name" value="Fructose-1,6-Bisphosphatase, subunit A, domain 1"/>
    <property type="match status" value="1"/>
</dbReference>
<dbReference type="Pfam" id="PF00459">
    <property type="entry name" value="Inositol_P"/>
    <property type="match status" value="1"/>
</dbReference>
<gene>
    <name evidence="4" type="primary">cysQ</name>
    <name evidence="5" type="ORF">BST29_12790</name>
</gene>
<protein>
    <recommendedName>
        <fullName evidence="4">3'(2'),5'-bisphosphate nucleotidase CysQ</fullName>
        <ecNumber evidence="4">3.1.3.7</ecNumber>
    </recommendedName>
    <alternativeName>
        <fullName evidence="4">3'(2'),5-bisphosphonucleoside 3'(2')-phosphohydrolase</fullName>
    </alternativeName>
    <alternativeName>
        <fullName evidence="4">3'-phosphoadenosine 5'-phosphate phosphatase</fullName>
        <shortName evidence="4">PAP phosphatase</shortName>
    </alternativeName>
</protein>
<keyword evidence="6" id="KW-1185">Reference proteome</keyword>
<evidence type="ECO:0000256" key="2">
    <source>
        <dbReference type="ARBA" id="ARBA00022723"/>
    </source>
</evidence>
<keyword evidence="4" id="KW-0472">Membrane</keyword>
<dbReference type="CDD" id="cd01638">
    <property type="entry name" value="CysQ"/>
    <property type="match status" value="1"/>
</dbReference>
<comment type="catalytic activity">
    <reaction evidence="1 4">
        <text>adenosine 3',5'-bisphosphate + H2O = AMP + phosphate</text>
        <dbReference type="Rhea" id="RHEA:10040"/>
        <dbReference type="ChEBI" id="CHEBI:15377"/>
        <dbReference type="ChEBI" id="CHEBI:43474"/>
        <dbReference type="ChEBI" id="CHEBI:58343"/>
        <dbReference type="ChEBI" id="CHEBI:456215"/>
        <dbReference type="EC" id="3.1.3.7"/>
    </reaction>
</comment>
<dbReference type="NCBIfam" id="TIGR01331">
    <property type="entry name" value="bisphos_cysQ"/>
    <property type="match status" value="1"/>
</dbReference>
<dbReference type="Proteomes" id="UP000243140">
    <property type="component" value="Unassembled WGS sequence"/>
</dbReference>
<evidence type="ECO:0000256" key="1">
    <source>
        <dbReference type="ARBA" id="ARBA00001625"/>
    </source>
</evidence>
<dbReference type="PANTHER" id="PTHR43028">
    <property type="entry name" value="3'(2'),5'-BISPHOSPHATE NUCLEOTIDASE 1"/>
    <property type="match status" value="1"/>
</dbReference>
<reference evidence="5 6" key="1">
    <citation type="submission" date="2017-02" db="EMBL/GenBank/DDBJ databases">
        <title>The new phylogeny of genus Mycobacterium.</title>
        <authorList>
            <person name="Tortoli E."/>
            <person name="Trovato A."/>
            <person name="Cirillo D.M."/>
        </authorList>
    </citation>
    <scope>NUCLEOTIDE SEQUENCE [LARGE SCALE GENOMIC DNA]</scope>
    <source>
        <strain evidence="5 6">IP1130001</strain>
    </source>
</reference>
<comment type="subcellular location">
    <subcellularLocation>
        <location evidence="4">Cell membrane</location>
        <topology evidence="4">Peripheral membrane protein</topology>
        <orientation evidence="4">Cytoplasmic side</orientation>
    </subcellularLocation>
</comment>
<organism evidence="5 6">
    <name type="scientific">Mycobacterium malmoense</name>
    <dbReference type="NCBI Taxonomy" id="1780"/>
    <lineage>
        <taxon>Bacteria</taxon>
        <taxon>Bacillati</taxon>
        <taxon>Actinomycetota</taxon>
        <taxon>Actinomycetes</taxon>
        <taxon>Mycobacteriales</taxon>
        <taxon>Mycobacteriaceae</taxon>
        <taxon>Mycobacterium</taxon>
    </lineage>
</organism>
<evidence type="ECO:0000313" key="5">
    <source>
        <dbReference type="EMBL" id="ORA82149.1"/>
    </source>
</evidence>
<keyword evidence="4" id="KW-0378">Hydrolase</keyword>
<proteinExistence type="inferred from homology"/>
<dbReference type="HAMAP" id="MF_02095">
    <property type="entry name" value="CysQ"/>
    <property type="match status" value="1"/>
</dbReference>
<comment type="similarity">
    <text evidence="4">Belongs to the inositol monophosphatase superfamily. CysQ family.</text>
</comment>
<keyword evidence="3 4" id="KW-0460">Magnesium</keyword>
<evidence type="ECO:0000256" key="4">
    <source>
        <dbReference type="HAMAP-Rule" id="MF_02095"/>
    </source>
</evidence>